<name>A0ABS2QU27_9BACI</name>
<sequence length="62" mass="6925">MWIVLIGGLLGLGFVIDLVAKKRKINLDPEEGIKHTSESERVYVETHLHNTRQGNDTNGPTL</sequence>
<keyword evidence="2" id="KW-1185">Reference proteome</keyword>
<evidence type="ECO:0000313" key="1">
    <source>
        <dbReference type="EMBL" id="MBM7702803.1"/>
    </source>
</evidence>
<protein>
    <submittedName>
        <fullName evidence="1">Uncharacterized protein</fullName>
    </submittedName>
</protein>
<organism evidence="1 2">
    <name type="scientific">Priestia iocasae</name>
    <dbReference type="NCBI Taxonomy" id="2291674"/>
    <lineage>
        <taxon>Bacteria</taxon>
        <taxon>Bacillati</taxon>
        <taxon>Bacillota</taxon>
        <taxon>Bacilli</taxon>
        <taxon>Bacillales</taxon>
        <taxon>Bacillaceae</taxon>
        <taxon>Priestia</taxon>
    </lineage>
</organism>
<comment type="caution">
    <text evidence="1">The sequence shown here is derived from an EMBL/GenBank/DDBJ whole genome shotgun (WGS) entry which is preliminary data.</text>
</comment>
<proteinExistence type="predicted"/>
<evidence type="ECO:0000313" key="2">
    <source>
        <dbReference type="Proteomes" id="UP000809829"/>
    </source>
</evidence>
<dbReference type="EMBL" id="JAFBFC010000003">
    <property type="protein sequence ID" value="MBM7702803.1"/>
    <property type="molecule type" value="Genomic_DNA"/>
</dbReference>
<gene>
    <name evidence="1" type="ORF">JOC83_001650</name>
</gene>
<accession>A0ABS2QU27</accession>
<dbReference type="RefSeq" id="WP_239583427.1">
    <property type="nucleotide sequence ID" value="NZ_JAFBFC010000003.1"/>
</dbReference>
<dbReference type="Proteomes" id="UP000809829">
    <property type="component" value="Unassembled WGS sequence"/>
</dbReference>
<reference evidence="1 2" key="1">
    <citation type="submission" date="2021-01" db="EMBL/GenBank/DDBJ databases">
        <title>Genomic Encyclopedia of Type Strains, Phase IV (KMG-IV): sequencing the most valuable type-strain genomes for metagenomic binning, comparative biology and taxonomic classification.</title>
        <authorList>
            <person name="Goeker M."/>
        </authorList>
    </citation>
    <scope>NUCLEOTIDE SEQUENCE [LARGE SCALE GENOMIC DNA]</scope>
    <source>
        <strain evidence="1 2">DSM 104297</strain>
    </source>
</reference>